<evidence type="ECO:0000256" key="7">
    <source>
        <dbReference type="ARBA" id="ARBA00052233"/>
    </source>
</evidence>
<sequence>MSDGDVSECVRNDDVSCWVSNGDIGRCGLGKGEIIYKSRGTPPGSPTEKTCRCVVPSGSNMNALASPNKVLVTDLASVVKSVPSNFIRPISDRPNLTPVLRASSIPLIDLQGLDGPHHSSLVQHIGEACKSDGFFLVKNHGIPENVVNNMLRVAREFFRLPESERLKDYSDDPSKAIRLSTSFNIKTEKVANWRDFLRLHCYPLEDYVNEWPAFPPDFRKEVAEYCTRVRRLALRLLEAISESLGLDSGYINKSVGEHGQHMALNYYPPCPEPDLTYGLPGHTDHNLITILLQDDVPGLQILRNGQWTAINPIPNTFIVNIGDQMQVLSNDRYKSVIHRAVVNCSKERISIPTFYCPAPQSLIAPAPELVDHPHKPALYTKFTYNEYYREFWNRGLTTNNCLDLFRLAPT</sequence>
<dbReference type="SUPFAM" id="SSF51197">
    <property type="entry name" value="Clavaminate synthase-like"/>
    <property type="match status" value="1"/>
</dbReference>
<reference evidence="10 11" key="1">
    <citation type="submission" date="2023-12" db="EMBL/GenBank/DDBJ databases">
        <title>A high-quality genome assembly for Dillenia turbinata (Dilleniales).</title>
        <authorList>
            <person name="Chanderbali A."/>
        </authorList>
    </citation>
    <scope>NUCLEOTIDE SEQUENCE [LARGE SCALE GENOMIC DNA]</scope>
    <source>
        <strain evidence="10">LSX21</strain>
        <tissue evidence="10">Leaf</tissue>
    </source>
</reference>
<dbReference type="PROSITE" id="PS51471">
    <property type="entry name" value="FE2OG_OXY"/>
    <property type="match status" value="1"/>
</dbReference>
<organism evidence="10 11">
    <name type="scientific">Dillenia turbinata</name>
    <dbReference type="NCBI Taxonomy" id="194707"/>
    <lineage>
        <taxon>Eukaryota</taxon>
        <taxon>Viridiplantae</taxon>
        <taxon>Streptophyta</taxon>
        <taxon>Embryophyta</taxon>
        <taxon>Tracheophyta</taxon>
        <taxon>Spermatophyta</taxon>
        <taxon>Magnoliopsida</taxon>
        <taxon>eudicotyledons</taxon>
        <taxon>Gunneridae</taxon>
        <taxon>Pentapetalae</taxon>
        <taxon>Dilleniales</taxon>
        <taxon>Dilleniaceae</taxon>
        <taxon>Dillenia</taxon>
    </lineage>
</organism>
<comment type="catalytic activity">
    <reaction evidence="7">
        <text>salicylate + NADH + O2 + H(+) = 2,3-dihydroxybenzoate + NAD(+) + H2O</text>
        <dbReference type="Rhea" id="RHEA:51792"/>
        <dbReference type="ChEBI" id="CHEBI:15377"/>
        <dbReference type="ChEBI" id="CHEBI:15378"/>
        <dbReference type="ChEBI" id="CHEBI:15379"/>
        <dbReference type="ChEBI" id="CHEBI:30762"/>
        <dbReference type="ChEBI" id="CHEBI:36654"/>
        <dbReference type="ChEBI" id="CHEBI:57540"/>
        <dbReference type="ChEBI" id="CHEBI:57945"/>
    </reaction>
</comment>
<dbReference type="AlphaFoldDB" id="A0AAN8ZNA3"/>
<keyword evidence="5 8" id="KW-0560">Oxidoreductase</keyword>
<keyword evidence="4 10" id="KW-0223">Dioxygenase</keyword>
<evidence type="ECO:0000256" key="5">
    <source>
        <dbReference type="ARBA" id="ARBA00023002"/>
    </source>
</evidence>
<evidence type="ECO:0000313" key="10">
    <source>
        <dbReference type="EMBL" id="KAK6948029.1"/>
    </source>
</evidence>
<evidence type="ECO:0000256" key="2">
    <source>
        <dbReference type="ARBA" id="ARBA00008056"/>
    </source>
</evidence>
<dbReference type="InterPro" id="IPR050295">
    <property type="entry name" value="Plant_2OG-oxidoreductases"/>
</dbReference>
<evidence type="ECO:0000313" key="11">
    <source>
        <dbReference type="Proteomes" id="UP001370490"/>
    </source>
</evidence>
<evidence type="ECO:0000256" key="6">
    <source>
        <dbReference type="ARBA" id="ARBA00023004"/>
    </source>
</evidence>
<proteinExistence type="inferred from homology"/>
<dbReference type="InterPro" id="IPR027443">
    <property type="entry name" value="IPNS-like_sf"/>
</dbReference>
<feature type="domain" description="Fe2OG dioxygenase" evidence="9">
    <location>
        <begin position="258"/>
        <end position="357"/>
    </location>
</feature>
<dbReference type="PANTHER" id="PTHR47991">
    <property type="entry name" value="OXOGLUTARATE/IRON-DEPENDENT DIOXYGENASE"/>
    <property type="match status" value="1"/>
</dbReference>
<evidence type="ECO:0000256" key="3">
    <source>
        <dbReference type="ARBA" id="ARBA00022723"/>
    </source>
</evidence>
<evidence type="ECO:0000259" key="9">
    <source>
        <dbReference type="PROSITE" id="PS51471"/>
    </source>
</evidence>
<name>A0AAN8ZNA3_9MAGN</name>
<dbReference type="GO" id="GO:0051213">
    <property type="term" value="F:dioxygenase activity"/>
    <property type="evidence" value="ECO:0007669"/>
    <property type="project" value="UniProtKB-KW"/>
</dbReference>
<keyword evidence="11" id="KW-1185">Reference proteome</keyword>
<dbReference type="Pfam" id="PF03171">
    <property type="entry name" value="2OG-FeII_Oxy"/>
    <property type="match status" value="1"/>
</dbReference>
<dbReference type="Proteomes" id="UP001370490">
    <property type="component" value="Unassembled WGS sequence"/>
</dbReference>
<evidence type="ECO:0000256" key="8">
    <source>
        <dbReference type="RuleBase" id="RU003682"/>
    </source>
</evidence>
<dbReference type="GO" id="GO:0046872">
    <property type="term" value="F:metal ion binding"/>
    <property type="evidence" value="ECO:0007669"/>
    <property type="project" value="UniProtKB-KW"/>
</dbReference>
<comment type="cofactor">
    <cofactor evidence="1">
        <name>L-ascorbate</name>
        <dbReference type="ChEBI" id="CHEBI:38290"/>
    </cofactor>
</comment>
<evidence type="ECO:0000256" key="4">
    <source>
        <dbReference type="ARBA" id="ARBA00022964"/>
    </source>
</evidence>
<dbReference type="FunFam" id="2.60.120.330:FF:000007">
    <property type="entry name" value="Protein DMR6-like oxygenase 2"/>
    <property type="match status" value="1"/>
</dbReference>
<keyword evidence="3 8" id="KW-0479">Metal-binding</keyword>
<dbReference type="Gene3D" id="2.60.120.330">
    <property type="entry name" value="B-lactam Antibiotic, Isopenicillin N Synthase, Chain"/>
    <property type="match status" value="1"/>
</dbReference>
<protein>
    <submittedName>
        <fullName evidence="10">Isopenicillin N synthase-like, Fe(2+) 2OG dioxygenase domain</fullName>
    </submittedName>
</protein>
<dbReference type="InterPro" id="IPR044861">
    <property type="entry name" value="IPNS-like_FE2OG_OXY"/>
</dbReference>
<comment type="similarity">
    <text evidence="2 8">Belongs to the iron/ascorbate-dependent oxidoreductase family.</text>
</comment>
<dbReference type="EMBL" id="JBAMMX010000001">
    <property type="protein sequence ID" value="KAK6948029.1"/>
    <property type="molecule type" value="Genomic_DNA"/>
</dbReference>
<dbReference type="Pfam" id="PF14226">
    <property type="entry name" value="DIOX_N"/>
    <property type="match status" value="1"/>
</dbReference>
<gene>
    <name evidence="10" type="ORF">RJ641_001502</name>
</gene>
<evidence type="ECO:0000256" key="1">
    <source>
        <dbReference type="ARBA" id="ARBA00001961"/>
    </source>
</evidence>
<comment type="caution">
    <text evidence="10">The sequence shown here is derived from an EMBL/GenBank/DDBJ whole genome shotgun (WGS) entry which is preliminary data.</text>
</comment>
<dbReference type="InterPro" id="IPR005123">
    <property type="entry name" value="Oxoglu/Fe-dep_dioxygenase_dom"/>
</dbReference>
<keyword evidence="6 8" id="KW-0408">Iron</keyword>
<dbReference type="InterPro" id="IPR026992">
    <property type="entry name" value="DIOX_N"/>
</dbReference>
<dbReference type="GO" id="GO:0002229">
    <property type="term" value="P:defense response to oomycetes"/>
    <property type="evidence" value="ECO:0007669"/>
    <property type="project" value="UniProtKB-ARBA"/>
</dbReference>
<accession>A0AAN8ZNA3</accession>